<dbReference type="InterPro" id="IPR006059">
    <property type="entry name" value="SBP"/>
</dbReference>
<sequence>MKNMSTPSPRLSRRQLLALGGGVASGLTLAACGTGSGGGGSDPTGGGASGSGTLELWANAGVAGDSDSGLQRAVRAWGEANGVTVNVQGIPTQDLVPKLTTTSSGGSGPDVAIVDVSSVPQLAAAQVLADVTDKADAVTGDFGDELLASSSYDGGLFGLPYTTNNVGLFYNRELLDGAGIAVPTTWQELRDAAIELTGGDQYGYMMGAQGYGAFLFWPWLWQNGGTILSEDLTTATFADDLGQEAFAFYSGLVLEDKVMPPEFVGANASWDQYVAPFVQGRCAMMATGPWGTAPIEEGNPDLDWAVAPLPAGTGSASILGGTTISVGHNSTQSDLAWELVSWLTATEQMPYIQDTGNIPGRRDVIDSEWTAEDPVRQTFVEQMEVARARPALPIWGDIEWGVMANMWDAVIQGQQAPADALAAAAEETNQKLSS</sequence>
<evidence type="ECO:0000256" key="3">
    <source>
        <dbReference type="ARBA" id="ARBA00022729"/>
    </source>
</evidence>
<evidence type="ECO:0000256" key="2">
    <source>
        <dbReference type="ARBA" id="ARBA00022448"/>
    </source>
</evidence>
<keyword evidence="2" id="KW-0813">Transport</keyword>
<evidence type="ECO:0000256" key="4">
    <source>
        <dbReference type="SAM" id="SignalP"/>
    </source>
</evidence>
<evidence type="ECO:0000256" key="1">
    <source>
        <dbReference type="ARBA" id="ARBA00008520"/>
    </source>
</evidence>
<reference evidence="5 6" key="1">
    <citation type="submission" date="2019-03" db="EMBL/GenBank/DDBJ databases">
        <title>Genomic features of bacteria from cold environments.</title>
        <authorList>
            <person name="Shen L."/>
        </authorList>
    </citation>
    <scope>NUCLEOTIDE SEQUENCE [LARGE SCALE GENOMIC DNA]</scope>
    <source>
        <strain evidence="6">T3246-1</strain>
    </source>
</reference>
<dbReference type="PROSITE" id="PS51318">
    <property type="entry name" value="TAT"/>
    <property type="match status" value="1"/>
</dbReference>
<gene>
    <name evidence="5" type="ORF">EXU48_06505</name>
</gene>
<dbReference type="InterPro" id="IPR006311">
    <property type="entry name" value="TAT_signal"/>
</dbReference>
<dbReference type="Proteomes" id="UP000504882">
    <property type="component" value="Unassembled WGS sequence"/>
</dbReference>
<feature type="signal peptide" evidence="4">
    <location>
        <begin position="1"/>
        <end position="30"/>
    </location>
</feature>
<dbReference type="Gene3D" id="3.40.190.10">
    <property type="entry name" value="Periplasmic binding protein-like II"/>
    <property type="match status" value="2"/>
</dbReference>
<comment type="similarity">
    <text evidence="1">Belongs to the bacterial solute-binding protein 1 family.</text>
</comment>
<protein>
    <submittedName>
        <fullName evidence="5">Sugar ABC transporter substrate-binding protein</fullName>
    </submittedName>
</protein>
<name>A0ABY2E779_9MICO</name>
<evidence type="ECO:0000313" key="5">
    <source>
        <dbReference type="EMBL" id="TDE95904.1"/>
    </source>
</evidence>
<dbReference type="PROSITE" id="PS51257">
    <property type="entry name" value="PROKAR_LIPOPROTEIN"/>
    <property type="match status" value="1"/>
</dbReference>
<keyword evidence="6" id="KW-1185">Reference proteome</keyword>
<keyword evidence="3 4" id="KW-0732">Signal</keyword>
<organism evidence="5 6">
    <name type="scientific">Occultella glacieicola</name>
    <dbReference type="NCBI Taxonomy" id="2518684"/>
    <lineage>
        <taxon>Bacteria</taxon>
        <taxon>Bacillati</taxon>
        <taxon>Actinomycetota</taxon>
        <taxon>Actinomycetes</taxon>
        <taxon>Micrococcales</taxon>
        <taxon>Ruaniaceae</taxon>
        <taxon>Occultella</taxon>
    </lineage>
</organism>
<dbReference type="Pfam" id="PF01547">
    <property type="entry name" value="SBP_bac_1"/>
    <property type="match status" value="1"/>
</dbReference>
<dbReference type="CDD" id="cd13585">
    <property type="entry name" value="PBP2_TMBP_like"/>
    <property type="match status" value="1"/>
</dbReference>
<dbReference type="PANTHER" id="PTHR30061">
    <property type="entry name" value="MALTOSE-BINDING PERIPLASMIC PROTEIN"/>
    <property type="match status" value="1"/>
</dbReference>
<dbReference type="PANTHER" id="PTHR30061:SF50">
    <property type="entry name" value="MALTOSE_MALTODEXTRIN-BINDING PERIPLASMIC PROTEIN"/>
    <property type="match status" value="1"/>
</dbReference>
<feature type="chain" id="PRO_5045738782" evidence="4">
    <location>
        <begin position="31"/>
        <end position="434"/>
    </location>
</feature>
<comment type="caution">
    <text evidence="5">The sequence shown here is derived from an EMBL/GenBank/DDBJ whole genome shotgun (WGS) entry which is preliminary data.</text>
</comment>
<accession>A0ABY2E779</accession>
<dbReference type="SUPFAM" id="SSF53850">
    <property type="entry name" value="Periplasmic binding protein-like II"/>
    <property type="match status" value="1"/>
</dbReference>
<proteinExistence type="inferred from homology"/>
<dbReference type="EMBL" id="SMNA01000003">
    <property type="protein sequence ID" value="TDE95904.1"/>
    <property type="molecule type" value="Genomic_DNA"/>
</dbReference>
<evidence type="ECO:0000313" key="6">
    <source>
        <dbReference type="Proteomes" id="UP000504882"/>
    </source>
</evidence>